<dbReference type="Pfam" id="PF17064">
    <property type="entry name" value="QVR"/>
    <property type="match status" value="1"/>
</dbReference>
<feature type="chain" id="PRO_5033057169" evidence="3">
    <location>
        <begin position="20"/>
        <end position="267"/>
    </location>
</feature>
<dbReference type="PANTHER" id="PTHR33562">
    <property type="entry name" value="ATILLA, ISOFORM B-RELATED-RELATED"/>
    <property type="match status" value="1"/>
</dbReference>
<dbReference type="InterPro" id="IPR031424">
    <property type="entry name" value="QVR-like"/>
</dbReference>
<organism evidence="4 5">
    <name type="scientific">Adineta steineri</name>
    <dbReference type="NCBI Taxonomy" id="433720"/>
    <lineage>
        <taxon>Eukaryota</taxon>
        <taxon>Metazoa</taxon>
        <taxon>Spiralia</taxon>
        <taxon>Gnathifera</taxon>
        <taxon>Rotifera</taxon>
        <taxon>Eurotatoria</taxon>
        <taxon>Bdelloidea</taxon>
        <taxon>Adinetida</taxon>
        <taxon>Adinetidae</taxon>
        <taxon>Adineta</taxon>
    </lineage>
</organism>
<reference evidence="4" key="1">
    <citation type="submission" date="2021-02" db="EMBL/GenBank/DDBJ databases">
        <authorList>
            <person name="Nowell W R."/>
        </authorList>
    </citation>
    <scope>NUCLEOTIDE SEQUENCE</scope>
</reference>
<dbReference type="InterPro" id="IPR050975">
    <property type="entry name" value="Sleep_regulator"/>
</dbReference>
<sequence>MQSIFILLVTLGCISVVSTYQCYQCDGDFKDDCNDPFNATGSINDNDKREAPAGAVCTKVTQESKGGSNVGRGINSRGLYHCIGGQNGCKTITRDGLTTTTCCCTSDLCNGVSVVQQKPLIVFLTMSTLAIRSVFLRKFLDIKYVCNQTGCSPSIIIFAKNQVQCEISCLNDLQCYLLTFDLSNNQCEIYSTISIDYGNLIQQQNVITMITLDNEQLFYCWPKIYATLSERLKVKSVAELSGQPTMLSNTTKASKYVTNYFIKKFSN</sequence>
<dbReference type="Proteomes" id="UP000663860">
    <property type="component" value="Unassembled WGS sequence"/>
</dbReference>
<name>A0A814F737_9BILA</name>
<gene>
    <name evidence="4" type="ORF">IZO911_LOCUS16467</name>
</gene>
<dbReference type="GO" id="GO:0030431">
    <property type="term" value="P:sleep"/>
    <property type="evidence" value="ECO:0007669"/>
    <property type="project" value="InterPro"/>
</dbReference>
<accession>A0A814F737</accession>
<evidence type="ECO:0000313" key="5">
    <source>
        <dbReference type="Proteomes" id="UP000663860"/>
    </source>
</evidence>
<dbReference type="AlphaFoldDB" id="A0A814F737"/>
<dbReference type="GO" id="GO:0032222">
    <property type="term" value="P:regulation of synaptic transmission, cholinergic"/>
    <property type="evidence" value="ECO:0007669"/>
    <property type="project" value="InterPro"/>
</dbReference>
<evidence type="ECO:0000313" key="4">
    <source>
        <dbReference type="EMBL" id="CAF0979011.1"/>
    </source>
</evidence>
<evidence type="ECO:0000256" key="1">
    <source>
        <dbReference type="ARBA" id="ARBA00022729"/>
    </source>
</evidence>
<keyword evidence="2" id="KW-0325">Glycoprotein</keyword>
<feature type="signal peptide" evidence="3">
    <location>
        <begin position="1"/>
        <end position="19"/>
    </location>
</feature>
<evidence type="ECO:0000256" key="3">
    <source>
        <dbReference type="SAM" id="SignalP"/>
    </source>
</evidence>
<proteinExistence type="predicted"/>
<keyword evidence="1 3" id="KW-0732">Signal</keyword>
<dbReference type="EMBL" id="CAJNOE010000148">
    <property type="protein sequence ID" value="CAF0979011.1"/>
    <property type="molecule type" value="Genomic_DNA"/>
</dbReference>
<evidence type="ECO:0000256" key="2">
    <source>
        <dbReference type="ARBA" id="ARBA00023180"/>
    </source>
</evidence>
<comment type="caution">
    <text evidence="4">The sequence shown here is derived from an EMBL/GenBank/DDBJ whole genome shotgun (WGS) entry which is preliminary data.</text>
</comment>
<protein>
    <submittedName>
        <fullName evidence="4">Uncharacterized protein</fullName>
    </submittedName>
</protein>